<dbReference type="Proteomes" id="UP001642360">
    <property type="component" value="Unassembled WGS sequence"/>
</dbReference>
<evidence type="ECO:0000256" key="5">
    <source>
        <dbReference type="ARBA" id="ARBA00023136"/>
    </source>
</evidence>
<dbReference type="GO" id="GO:0016020">
    <property type="term" value="C:membrane"/>
    <property type="evidence" value="ECO:0007669"/>
    <property type="project" value="UniProtKB-SubCell"/>
</dbReference>
<dbReference type="InterPro" id="IPR007749">
    <property type="entry name" value="DUF677"/>
</dbReference>
<protein>
    <submittedName>
        <fullName evidence="7">Uncharacterized protein</fullName>
    </submittedName>
</protein>
<dbReference type="EMBL" id="CAUOFW020003414">
    <property type="protein sequence ID" value="CAK9159870.1"/>
    <property type="molecule type" value="Genomic_DNA"/>
</dbReference>
<keyword evidence="4" id="KW-1133">Transmembrane helix</keyword>
<comment type="subcellular location">
    <subcellularLocation>
        <location evidence="1">Membrane</location>
    </subcellularLocation>
</comment>
<evidence type="ECO:0000313" key="7">
    <source>
        <dbReference type="EMBL" id="CAK9159870.1"/>
    </source>
</evidence>
<evidence type="ECO:0000256" key="3">
    <source>
        <dbReference type="ARBA" id="ARBA00022692"/>
    </source>
</evidence>
<feature type="compositionally biased region" description="Polar residues" evidence="6">
    <location>
        <begin position="7"/>
        <end position="17"/>
    </location>
</feature>
<comment type="similarity">
    <text evidence="2">Belongs to the UPF0496 family.</text>
</comment>
<keyword evidence="8" id="KW-1185">Reference proteome</keyword>
<dbReference type="PANTHER" id="PTHR31113:SF5">
    <property type="entry name" value="OS04G0405700 PROTEIN"/>
    <property type="match status" value="1"/>
</dbReference>
<keyword evidence="3" id="KW-0812">Transmembrane</keyword>
<evidence type="ECO:0000256" key="4">
    <source>
        <dbReference type="ARBA" id="ARBA00022989"/>
    </source>
</evidence>
<gene>
    <name evidence="7" type="ORF">ILEXP_LOCUS28581</name>
</gene>
<keyword evidence="5" id="KW-0472">Membrane</keyword>
<organism evidence="7 8">
    <name type="scientific">Ilex paraguariensis</name>
    <name type="common">yerba mate</name>
    <dbReference type="NCBI Taxonomy" id="185542"/>
    <lineage>
        <taxon>Eukaryota</taxon>
        <taxon>Viridiplantae</taxon>
        <taxon>Streptophyta</taxon>
        <taxon>Embryophyta</taxon>
        <taxon>Tracheophyta</taxon>
        <taxon>Spermatophyta</taxon>
        <taxon>Magnoliopsida</taxon>
        <taxon>eudicotyledons</taxon>
        <taxon>Gunneridae</taxon>
        <taxon>Pentapetalae</taxon>
        <taxon>asterids</taxon>
        <taxon>campanulids</taxon>
        <taxon>Aquifoliales</taxon>
        <taxon>Aquifoliaceae</taxon>
        <taxon>Ilex</taxon>
    </lineage>
</organism>
<sequence>MLHCLRQPSSSATLNLPSSPPPLQATSTENTPRSSTPPSPSVNLTREYTLAVQTNSYSEIWLQIHPNNCSYQEIDLEHLEAHEDQQRLAHLLQPNREHVKEALRYARPSTLTRLVSAYFDHSEHTSQLCLLLHQSVLRARSVYAPLHDLLDVLPSDSESMTQSQCDRAFDVFLQFDCLDNPFPPPDSHNFNDMRSCFSELKQQLNRHLSKSHSRVRILHRVPLLPTLLPSKMTKKELAHLSQLEAAARGTYVLHNDLDTIDRLVARLHTAVEGDKLLIRLGLERGRDKHPIQEVVKQLCRNHDSFFHQLMDLEEHLCLCFTAINRARSLLLQEIRLHETQSS</sequence>
<feature type="region of interest" description="Disordered" evidence="6">
    <location>
        <begin position="1"/>
        <end position="44"/>
    </location>
</feature>
<dbReference type="AlphaFoldDB" id="A0ABC8SVL7"/>
<evidence type="ECO:0000256" key="2">
    <source>
        <dbReference type="ARBA" id="ARBA00009074"/>
    </source>
</evidence>
<evidence type="ECO:0000313" key="8">
    <source>
        <dbReference type="Proteomes" id="UP001642360"/>
    </source>
</evidence>
<accession>A0ABC8SVL7</accession>
<name>A0ABC8SVL7_9AQUA</name>
<evidence type="ECO:0000256" key="6">
    <source>
        <dbReference type="SAM" id="MobiDB-lite"/>
    </source>
</evidence>
<proteinExistence type="inferred from homology"/>
<dbReference type="PANTHER" id="PTHR31113">
    <property type="entry name" value="UPF0496 PROTEIN 3-RELATED"/>
    <property type="match status" value="1"/>
</dbReference>
<reference evidence="7 8" key="1">
    <citation type="submission" date="2024-02" db="EMBL/GenBank/DDBJ databases">
        <authorList>
            <person name="Vignale AGUSTIN F."/>
            <person name="Sosa J E."/>
            <person name="Modenutti C."/>
        </authorList>
    </citation>
    <scope>NUCLEOTIDE SEQUENCE [LARGE SCALE GENOMIC DNA]</scope>
</reference>
<evidence type="ECO:0000256" key="1">
    <source>
        <dbReference type="ARBA" id="ARBA00004370"/>
    </source>
</evidence>
<comment type="caution">
    <text evidence="7">The sequence shown here is derived from an EMBL/GenBank/DDBJ whole genome shotgun (WGS) entry which is preliminary data.</text>
</comment>